<dbReference type="AlphaFoldDB" id="A0A9X2W6Y5"/>
<keyword evidence="8" id="KW-1185">Reference proteome</keyword>
<protein>
    <submittedName>
        <fullName evidence="7">Fimbrial protein</fullName>
    </submittedName>
</protein>
<sequence>MKSLIRLGCILLLAGCYSQSSLAENCNASAGQTTINTQNITYLPTLPVNSQMTSQMPDNGGGVHFSCDLQMPTAGWKRIVYQQMDTSGAGTVINGHHVYATKLEGIGYSLGFQCNGGSIRYIDGSSAPAGNESTTVCDSSQLPGMLTQRELTVKMYITFFKTADVTLAGGNHENVDAQPQVGKLFIEQQAAGTEGTIVSSPTIIDLAALNVDIGSSGSCQVTTSSINVGLGTVNKAEFKGVNTVAGSLQSFAIPIFCSIPTDVKIGFFGVSADPALSDTLALNQDAQAAKGVGIRLSYGNNAAPAPAAGTAVKLNEASNLPVLKHITASSAGSAEKINFAAQYVQTGETISPGKANGIATFTLIYN</sequence>
<comment type="similarity">
    <text evidence="2">Belongs to the fimbrial protein family.</text>
</comment>
<comment type="caution">
    <text evidence="7">The sequence shown here is derived from an EMBL/GenBank/DDBJ whole genome shotgun (WGS) entry which is preliminary data.</text>
</comment>
<evidence type="ECO:0000259" key="6">
    <source>
        <dbReference type="Pfam" id="PF00419"/>
    </source>
</evidence>
<organism evidence="7 8">
    <name type="scientific">Dryocola boscaweniae</name>
    <dbReference type="NCBI Taxonomy" id="2925397"/>
    <lineage>
        <taxon>Bacteria</taxon>
        <taxon>Pseudomonadati</taxon>
        <taxon>Pseudomonadota</taxon>
        <taxon>Gammaproteobacteria</taxon>
        <taxon>Enterobacterales</taxon>
        <taxon>Enterobacteriaceae</taxon>
        <taxon>Dryocola</taxon>
    </lineage>
</organism>
<evidence type="ECO:0000256" key="1">
    <source>
        <dbReference type="ARBA" id="ARBA00004561"/>
    </source>
</evidence>
<dbReference type="SUPFAM" id="SSF49401">
    <property type="entry name" value="Bacterial adhesins"/>
    <property type="match status" value="1"/>
</dbReference>
<gene>
    <name evidence="7" type="ORF">MUA00_10640</name>
</gene>
<comment type="subcellular location">
    <subcellularLocation>
        <location evidence="1">Fimbrium</location>
    </subcellularLocation>
</comment>
<dbReference type="PANTHER" id="PTHR33420:SF3">
    <property type="entry name" value="FIMBRIAL SUBUNIT ELFA"/>
    <property type="match status" value="1"/>
</dbReference>
<proteinExistence type="inferred from homology"/>
<keyword evidence="4" id="KW-0281">Fimbrium</keyword>
<reference evidence="7" key="1">
    <citation type="submission" date="2022-03" db="EMBL/GenBank/DDBJ databases">
        <title>Proposal of a novel genus Dryocolo and two novel species.</title>
        <authorList>
            <person name="Maddock D.W."/>
            <person name="Brady C.L."/>
            <person name="Denman S."/>
            <person name="Arnold D."/>
        </authorList>
    </citation>
    <scope>NUCLEOTIDE SEQUENCE</scope>
    <source>
        <strain evidence="7">H6W4</strain>
    </source>
</reference>
<dbReference type="PANTHER" id="PTHR33420">
    <property type="entry name" value="FIMBRIAL SUBUNIT ELFA-RELATED"/>
    <property type="match status" value="1"/>
</dbReference>
<evidence type="ECO:0000256" key="5">
    <source>
        <dbReference type="SAM" id="SignalP"/>
    </source>
</evidence>
<accession>A0A9X2W6Y5</accession>
<dbReference type="InterPro" id="IPR000259">
    <property type="entry name" value="Adhesion_dom_fimbrial"/>
</dbReference>
<dbReference type="InterPro" id="IPR036937">
    <property type="entry name" value="Adhesion_dom_fimbrial_sf"/>
</dbReference>
<dbReference type="RefSeq" id="WP_271122933.1">
    <property type="nucleotide sequence ID" value="NZ_JALHAN010000064.1"/>
</dbReference>
<dbReference type="GO" id="GO:0043709">
    <property type="term" value="P:cell adhesion involved in single-species biofilm formation"/>
    <property type="evidence" value="ECO:0007669"/>
    <property type="project" value="TreeGrafter"/>
</dbReference>
<dbReference type="Pfam" id="PF00419">
    <property type="entry name" value="Fimbrial"/>
    <property type="match status" value="1"/>
</dbReference>
<feature type="chain" id="PRO_5040942995" evidence="5">
    <location>
        <begin position="24"/>
        <end position="366"/>
    </location>
</feature>
<feature type="signal peptide" evidence="5">
    <location>
        <begin position="1"/>
        <end position="23"/>
    </location>
</feature>
<dbReference type="InterPro" id="IPR050263">
    <property type="entry name" value="Bact_Fimbrial_Adh_Pro"/>
</dbReference>
<evidence type="ECO:0000256" key="4">
    <source>
        <dbReference type="ARBA" id="ARBA00023263"/>
    </source>
</evidence>
<feature type="domain" description="Fimbrial-type adhesion" evidence="6">
    <location>
        <begin position="217"/>
        <end position="365"/>
    </location>
</feature>
<keyword evidence="3 5" id="KW-0732">Signal</keyword>
<evidence type="ECO:0000313" key="8">
    <source>
        <dbReference type="Proteomes" id="UP001150641"/>
    </source>
</evidence>
<dbReference type="EMBL" id="JALHAP010000077">
    <property type="protein sequence ID" value="MCT4702248.1"/>
    <property type="molecule type" value="Genomic_DNA"/>
</dbReference>
<dbReference type="Gene3D" id="2.60.40.3310">
    <property type="match status" value="1"/>
</dbReference>
<dbReference type="InterPro" id="IPR008966">
    <property type="entry name" value="Adhesion_dom_sf"/>
</dbReference>
<dbReference type="Proteomes" id="UP001150641">
    <property type="component" value="Unassembled WGS sequence"/>
</dbReference>
<evidence type="ECO:0000256" key="3">
    <source>
        <dbReference type="ARBA" id="ARBA00022729"/>
    </source>
</evidence>
<dbReference type="Gene3D" id="2.60.40.1090">
    <property type="entry name" value="Fimbrial-type adhesion domain"/>
    <property type="match status" value="1"/>
</dbReference>
<name>A0A9X2W6Y5_9ENTR</name>
<evidence type="ECO:0000313" key="7">
    <source>
        <dbReference type="EMBL" id="MCT4702248.1"/>
    </source>
</evidence>
<evidence type="ECO:0000256" key="2">
    <source>
        <dbReference type="ARBA" id="ARBA00006671"/>
    </source>
</evidence>
<dbReference type="GO" id="GO:0009289">
    <property type="term" value="C:pilus"/>
    <property type="evidence" value="ECO:0007669"/>
    <property type="project" value="UniProtKB-SubCell"/>
</dbReference>